<dbReference type="AlphaFoldDB" id="A0A4P7GM59"/>
<dbReference type="Proteomes" id="UP000294894">
    <property type="component" value="Chromosome"/>
</dbReference>
<dbReference type="KEGG" id="noy:EXE57_12195"/>
<reference evidence="2 3" key="1">
    <citation type="submission" date="2019-03" db="EMBL/GenBank/DDBJ databases">
        <title>Three New Species of Nocardioides, Nocardioides euryhalodurans sp. nov., Nocardioides seonyuensis sp. nov. and Nocardioides eburneoflavus sp. nov., Iolated from Soil.</title>
        <authorList>
            <person name="Roh S.G."/>
            <person name="Lee C."/>
            <person name="Kim M.-K."/>
            <person name="Kim S.B."/>
        </authorList>
    </citation>
    <scope>NUCLEOTIDE SEQUENCE [LARGE SCALE GENOMIC DNA]</scope>
    <source>
        <strain evidence="2 3">MMS17-SY117</strain>
    </source>
</reference>
<feature type="compositionally biased region" description="Acidic residues" evidence="1">
    <location>
        <begin position="112"/>
        <end position="122"/>
    </location>
</feature>
<name>A0A4P7GM59_9ACTN</name>
<keyword evidence="3" id="KW-1185">Reference proteome</keyword>
<evidence type="ECO:0000256" key="1">
    <source>
        <dbReference type="SAM" id="MobiDB-lite"/>
    </source>
</evidence>
<organism evidence="2 3">
    <name type="scientific">Nocardioides euryhalodurans</name>
    <dbReference type="NCBI Taxonomy" id="2518370"/>
    <lineage>
        <taxon>Bacteria</taxon>
        <taxon>Bacillati</taxon>
        <taxon>Actinomycetota</taxon>
        <taxon>Actinomycetes</taxon>
        <taxon>Propionibacteriales</taxon>
        <taxon>Nocardioidaceae</taxon>
        <taxon>Nocardioides</taxon>
    </lineage>
</organism>
<dbReference type="RefSeq" id="WP_135077864.1">
    <property type="nucleotide sequence ID" value="NZ_CP038267.1"/>
</dbReference>
<dbReference type="EMBL" id="CP038267">
    <property type="protein sequence ID" value="QBR92944.1"/>
    <property type="molecule type" value="Genomic_DNA"/>
</dbReference>
<evidence type="ECO:0000313" key="3">
    <source>
        <dbReference type="Proteomes" id="UP000294894"/>
    </source>
</evidence>
<evidence type="ECO:0000313" key="2">
    <source>
        <dbReference type="EMBL" id="QBR92944.1"/>
    </source>
</evidence>
<feature type="compositionally biased region" description="Basic and acidic residues" evidence="1">
    <location>
        <begin position="81"/>
        <end position="90"/>
    </location>
</feature>
<sequence>MSDNRTKDEGDWGENDLDPHERADAERFLDDPSAGDDEPWSPPDRQPRGSELVGVETDGGETLDQRIHQEQPDPGTAYGAPDDHAERDAARMVGGDDPDAIPADRDVLGGEAGEDEAYDGEGPESSAMRVVEDSDY</sequence>
<gene>
    <name evidence="2" type="ORF">EXE57_12195</name>
</gene>
<proteinExistence type="predicted"/>
<dbReference type="OrthoDB" id="3212066at2"/>
<feature type="region of interest" description="Disordered" evidence="1">
    <location>
        <begin position="1"/>
        <end position="136"/>
    </location>
</feature>
<feature type="compositionally biased region" description="Basic and acidic residues" evidence="1">
    <location>
        <begin position="17"/>
        <end position="30"/>
    </location>
</feature>
<protein>
    <submittedName>
        <fullName evidence="2">Adenosine deaminase</fullName>
    </submittedName>
</protein>
<accession>A0A4P7GM59</accession>
<feature type="compositionally biased region" description="Basic and acidic residues" evidence="1">
    <location>
        <begin position="1"/>
        <end position="10"/>
    </location>
</feature>